<dbReference type="PANTHER" id="PTHR35526">
    <property type="entry name" value="ANTI-SIGMA-F FACTOR RSBW-RELATED"/>
    <property type="match status" value="1"/>
</dbReference>
<keyword evidence="1" id="KW-0723">Serine/threonine-protein kinase</keyword>
<dbReference type="Pfam" id="PF14417">
    <property type="entry name" value="MEDS"/>
    <property type="match status" value="1"/>
</dbReference>
<name>A0A6J6ELT6_9ZZZZ</name>
<keyword evidence="1" id="KW-0808">Transferase</keyword>
<dbReference type="CDD" id="cd16936">
    <property type="entry name" value="HATPase_RsbW-like"/>
    <property type="match status" value="1"/>
</dbReference>
<dbReference type="AlphaFoldDB" id="A0A6J6ELT6"/>
<proteinExistence type="predicted"/>
<dbReference type="Pfam" id="PF13581">
    <property type="entry name" value="HATPase_c_2"/>
    <property type="match status" value="1"/>
</dbReference>
<feature type="domain" description="MEDS" evidence="3">
    <location>
        <begin position="7"/>
        <end position="148"/>
    </location>
</feature>
<dbReference type="SUPFAM" id="SSF55874">
    <property type="entry name" value="ATPase domain of HSP90 chaperone/DNA topoisomerase II/histidine kinase"/>
    <property type="match status" value="1"/>
</dbReference>
<keyword evidence="1" id="KW-0418">Kinase</keyword>
<evidence type="ECO:0000259" key="3">
    <source>
        <dbReference type="Pfam" id="PF14417"/>
    </source>
</evidence>
<evidence type="ECO:0000256" key="1">
    <source>
        <dbReference type="ARBA" id="ARBA00022527"/>
    </source>
</evidence>
<dbReference type="Gene3D" id="3.30.565.10">
    <property type="entry name" value="Histidine kinase-like ATPase, C-terminal domain"/>
    <property type="match status" value="1"/>
</dbReference>
<sequence>MSSPLQHVALVYEGADAAVEHVTELVERDRTGDVAVLVCLPNVIATAVARRAGVHDGVTFLPADRRDARPVDAMHLLWRFLQDAFAQGARRVHTIGAIELDGSAADGDWHWYERVVNDVYADTPLTATCLVDLQRVPPAAIDCLQATHEAFVGDTGSLDAVGASSGCDESSLLPRRIELPERTADMVLLGIDRPAAARRALRDAVGGGHGERLSRAELVVSELVTNSILHGGGHADVRCWADADGITVEIADDGPGIADLMAPLRPPSLPERGAGLWTANLEATRLHVGHRVPHGTVVTARID</sequence>
<gene>
    <name evidence="4" type="ORF">UFOPK1493_02681</name>
</gene>
<dbReference type="GO" id="GO:0004674">
    <property type="term" value="F:protein serine/threonine kinase activity"/>
    <property type="evidence" value="ECO:0007669"/>
    <property type="project" value="UniProtKB-KW"/>
</dbReference>
<reference evidence="4" key="1">
    <citation type="submission" date="2020-05" db="EMBL/GenBank/DDBJ databases">
        <authorList>
            <person name="Chiriac C."/>
            <person name="Salcher M."/>
            <person name="Ghai R."/>
            <person name="Kavagutti S V."/>
        </authorList>
    </citation>
    <scope>NUCLEOTIDE SEQUENCE</scope>
</reference>
<feature type="domain" description="Histidine kinase/HSP90-like ATPase" evidence="2">
    <location>
        <begin position="195"/>
        <end position="301"/>
    </location>
</feature>
<dbReference type="EMBL" id="CAEZSR010000118">
    <property type="protein sequence ID" value="CAB4575433.1"/>
    <property type="molecule type" value="Genomic_DNA"/>
</dbReference>
<evidence type="ECO:0000259" key="2">
    <source>
        <dbReference type="Pfam" id="PF13581"/>
    </source>
</evidence>
<organism evidence="4">
    <name type="scientific">freshwater metagenome</name>
    <dbReference type="NCBI Taxonomy" id="449393"/>
    <lineage>
        <taxon>unclassified sequences</taxon>
        <taxon>metagenomes</taxon>
        <taxon>ecological metagenomes</taxon>
    </lineage>
</organism>
<dbReference type="InterPro" id="IPR050267">
    <property type="entry name" value="Anti-sigma-factor_SerPK"/>
</dbReference>
<accession>A0A6J6ELT6</accession>
<dbReference type="InterPro" id="IPR025847">
    <property type="entry name" value="MEDS_domain"/>
</dbReference>
<protein>
    <submittedName>
        <fullName evidence="4">Unannotated protein</fullName>
    </submittedName>
</protein>
<dbReference type="PANTHER" id="PTHR35526:SF3">
    <property type="entry name" value="ANTI-SIGMA-F FACTOR RSBW"/>
    <property type="match status" value="1"/>
</dbReference>
<dbReference type="InterPro" id="IPR003594">
    <property type="entry name" value="HATPase_dom"/>
</dbReference>
<evidence type="ECO:0000313" key="4">
    <source>
        <dbReference type="EMBL" id="CAB4575433.1"/>
    </source>
</evidence>
<dbReference type="InterPro" id="IPR036890">
    <property type="entry name" value="HATPase_C_sf"/>
</dbReference>